<dbReference type="SUPFAM" id="SSF75005">
    <property type="entry name" value="Arabinanase/levansucrase/invertase"/>
    <property type="match status" value="1"/>
</dbReference>
<accession>A0A380W4Y3</accession>
<dbReference type="AlphaFoldDB" id="A0A380W4Y3"/>
<organism evidence="1 2">
    <name type="scientific">Afipia felis</name>
    <name type="common">Cat scratch disease bacillus</name>
    <dbReference type="NCBI Taxonomy" id="1035"/>
    <lineage>
        <taxon>Bacteria</taxon>
        <taxon>Pseudomonadati</taxon>
        <taxon>Pseudomonadota</taxon>
        <taxon>Alphaproteobacteria</taxon>
        <taxon>Hyphomicrobiales</taxon>
        <taxon>Nitrobacteraceae</taxon>
        <taxon>Afipia</taxon>
    </lineage>
</organism>
<reference evidence="1 2" key="1">
    <citation type="submission" date="2018-06" db="EMBL/GenBank/DDBJ databases">
        <authorList>
            <consortium name="Pathogen Informatics"/>
            <person name="Doyle S."/>
        </authorList>
    </citation>
    <scope>NUCLEOTIDE SEQUENCE [LARGE SCALE GENOMIC DNA]</scope>
    <source>
        <strain evidence="1 2">NCTC12722</strain>
    </source>
</reference>
<sequence length="376" mass="43116">MKPRIPRLRLSSLSGAEIFPLAVPGESRVCNPSIAISDRGVFCIIRAVNYDLDRNGRVLIQPPEGFQSSNWFAELDSNLCITRLDPIDDSAVGIDRQHWNRLEDCRLFRWKNDWWFTATWVLHDGPVACQIALCRLQGSKVVEWHLLPSPIGAQAEKNWMPCVEGEYLKWIYWLDPMQVLTHRDDGLFYERLARCGRLDEWAGSSALVRYRGHWLCVVHAKRTAGRNVVYAHRFVELDDDFTITRISPRLTLEGEEIEFCGGLCLTGEQAILSYGVWDRHARIMRVDLSEIEAMLRPYRLPQPLAVAISDFRRMIRPWLRHRWLRQPGKQLRAIGARLRGRFGPLGIVGLGDIAISAAQYADLAMQLTRQCISLTA</sequence>
<dbReference type="EMBL" id="UIGB01000001">
    <property type="protein sequence ID" value="SUU83936.1"/>
    <property type="molecule type" value="Genomic_DNA"/>
</dbReference>
<name>A0A380W4Y3_AFIFE</name>
<evidence type="ECO:0000313" key="2">
    <source>
        <dbReference type="Proteomes" id="UP000254343"/>
    </source>
</evidence>
<dbReference type="Gene3D" id="2.115.10.20">
    <property type="entry name" value="Glycosyl hydrolase domain, family 43"/>
    <property type="match status" value="1"/>
</dbReference>
<dbReference type="InterPro" id="IPR023296">
    <property type="entry name" value="Glyco_hydro_beta-prop_sf"/>
</dbReference>
<protein>
    <submittedName>
        <fullName evidence="1">Uncharacterized protein</fullName>
    </submittedName>
</protein>
<proteinExistence type="predicted"/>
<gene>
    <name evidence="1" type="ORF">NCTC12722_01115</name>
</gene>
<evidence type="ECO:0000313" key="1">
    <source>
        <dbReference type="EMBL" id="SUU83936.1"/>
    </source>
</evidence>
<dbReference type="Proteomes" id="UP000254343">
    <property type="component" value="Unassembled WGS sequence"/>
</dbReference>